<gene>
    <name evidence="10" type="primary">KAFR0A00420</name>
    <name evidence="8" type="synonym">DLT1</name>
    <name evidence="10" type="ORF">KAFR_0A00420</name>
</gene>
<feature type="compositionally biased region" description="Polar residues" evidence="9">
    <location>
        <begin position="258"/>
        <end position="273"/>
    </location>
</feature>
<feature type="region of interest" description="Disordered" evidence="9">
    <location>
        <begin position="252"/>
        <end position="359"/>
    </location>
</feature>
<dbReference type="InParanoid" id="H2AM80"/>
<dbReference type="GO" id="GO:0016020">
    <property type="term" value="C:membrane"/>
    <property type="evidence" value="ECO:0007669"/>
    <property type="project" value="UniProtKB-SubCell"/>
</dbReference>
<feature type="transmembrane region" description="Helical" evidence="8">
    <location>
        <begin position="6"/>
        <end position="28"/>
    </location>
</feature>
<evidence type="ECO:0000256" key="2">
    <source>
        <dbReference type="ARBA" id="ARBA00004141"/>
    </source>
</evidence>
<feature type="compositionally biased region" description="Low complexity" evidence="9">
    <location>
        <begin position="334"/>
        <end position="351"/>
    </location>
</feature>
<keyword evidence="5 8" id="KW-0812">Transmembrane</keyword>
<evidence type="ECO:0000313" key="11">
    <source>
        <dbReference type="Proteomes" id="UP000005220"/>
    </source>
</evidence>
<dbReference type="PANTHER" id="PTHR40021:SF1">
    <property type="entry name" value="DEFECT AT LOW TEMPERATURE PROTEIN 1"/>
    <property type="match status" value="1"/>
</dbReference>
<dbReference type="GeneID" id="13882337"/>
<dbReference type="RefSeq" id="XP_003954615.1">
    <property type="nucleotide sequence ID" value="XM_003954566.1"/>
</dbReference>
<evidence type="ECO:0000313" key="10">
    <source>
        <dbReference type="EMBL" id="CCF55480.1"/>
    </source>
</evidence>
<proteinExistence type="inferred from homology"/>
<comment type="similarity">
    <text evidence="3 8">Belongs to the DLT1 family.</text>
</comment>
<evidence type="ECO:0000256" key="7">
    <source>
        <dbReference type="ARBA" id="ARBA00023136"/>
    </source>
</evidence>
<feature type="transmembrane region" description="Helical" evidence="8">
    <location>
        <begin position="48"/>
        <end position="71"/>
    </location>
</feature>
<dbReference type="HOGENOM" id="CLU_066044_0_0_1"/>
<organism evidence="10 11">
    <name type="scientific">Kazachstania africana (strain ATCC 22294 / BCRC 22015 / CBS 2517 / CECT 1963 / NBRC 1671 / NRRL Y-8276)</name>
    <name type="common">Yeast</name>
    <name type="synonym">Kluyveromyces africanus</name>
    <dbReference type="NCBI Taxonomy" id="1071382"/>
    <lineage>
        <taxon>Eukaryota</taxon>
        <taxon>Fungi</taxon>
        <taxon>Dikarya</taxon>
        <taxon>Ascomycota</taxon>
        <taxon>Saccharomycotina</taxon>
        <taxon>Saccharomycetes</taxon>
        <taxon>Saccharomycetales</taxon>
        <taxon>Saccharomycetaceae</taxon>
        <taxon>Kazachstania</taxon>
    </lineage>
</organism>
<reference evidence="10 11" key="1">
    <citation type="journal article" date="2011" name="Proc. Natl. Acad. Sci. U.S.A.">
        <title>Evolutionary erosion of yeast sex chromosomes by mating-type switching accidents.</title>
        <authorList>
            <person name="Gordon J.L."/>
            <person name="Armisen D."/>
            <person name="Proux-Wera E."/>
            <person name="Oheigeartaigh S.S."/>
            <person name="Byrne K.P."/>
            <person name="Wolfe K.H."/>
        </authorList>
    </citation>
    <scope>NUCLEOTIDE SEQUENCE [LARGE SCALE GENOMIC DNA]</scope>
    <source>
        <strain evidence="11">ATCC 22294 / BCRC 22015 / CBS 2517 / CECT 1963 / NBRC 1671 / NRRL Y-8276</strain>
    </source>
</reference>
<dbReference type="FunCoup" id="H2AM80">
    <property type="interactions" value="26"/>
</dbReference>
<dbReference type="EMBL" id="HE650821">
    <property type="protein sequence ID" value="CCF55480.1"/>
    <property type="molecule type" value="Genomic_DNA"/>
</dbReference>
<dbReference type="eggNOG" id="ENOG502RAJJ">
    <property type="taxonomic scope" value="Eukaryota"/>
</dbReference>
<evidence type="ECO:0000256" key="6">
    <source>
        <dbReference type="ARBA" id="ARBA00022989"/>
    </source>
</evidence>
<evidence type="ECO:0000256" key="4">
    <source>
        <dbReference type="ARBA" id="ARBA00021353"/>
    </source>
</evidence>
<evidence type="ECO:0000256" key="3">
    <source>
        <dbReference type="ARBA" id="ARBA00005550"/>
    </source>
</evidence>
<dbReference type="AlphaFoldDB" id="H2AM80"/>
<dbReference type="PANTHER" id="PTHR40021">
    <property type="entry name" value="DEFECT AT LOW TEMPERATURE PROTEIN 1"/>
    <property type="match status" value="1"/>
</dbReference>
<comment type="function">
    <text evidence="1 8">Required for growth under high-pressure and low-temperature conditions.</text>
</comment>
<keyword evidence="7 8" id="KW-0472">Membrane</keyword>
<dbReference type="KEGG" id="kaf:KAFR_0A00420"/>
<evidence type="ECO:0000256" key="1">
    <source>
        <dbReference type="ARBA" id="ARBA00002489"/>
    </source>
</evidence>
<dbReference type="InterPro" id="IPR038869">
    <property type="entry name" value="DLT1"/>
</dbReference>
<evidence type="ECO:0000256" key="8">
    <source>
        <dbReference type="RuleBase" id="RU367100"/>
    </source>
</evidence>
<dbReference type="OrthoDB" id="4096362at2759"/>
<protein>
    <recommendedName>
        <fullName evidence="4 8">Defect at low temperature protein 1</fullName>
    </recommendedName>
</protein>
<name>H2AM80_KAZAF</name>
<evidence type="ECO:0000256" key="5">
    <source>
        <dbReference type="ARBA" id="ARBA00022692"/>
    </source>
</evidence>
<sequence length="359" mass="40370">MFSPKLIYWLYRGTFFILIVFCVGFSSVMPIDAIVRATGSENNALNTFIVIGALVVFALVCVILMAGRILFHNSCLIDVPRRYLPITSADLPHEPSRKLILNNMERSKELSILFKKPKHHIIHPGLEPPVSCDIPGVDKLFPEYLNYGNCIKFITSRLKYNGVFLAISGLPFDLEDTFSDILYKHFIENNLNKTQVVKAKRFIEIYEQYRFGRGEITRKEFIEFVEHCIYFSDLIMNSESYTTNANTRMNSARRGDNIASQNGYTDSTASSNSRMREYPDLDYATDESSSIKPYDGSSERDLPLKPTISKPSSFMGLPRKRIRTASIAKHLAPSSTSSVSSSSVSTSSSSSAPLDNTSQ</sequence>
<accession>H2AM80</accession>
<comment type="subcellular location">
    <subcellularLocation>
        <location evidence="2 8">Membrane</location>
        <topology evidence="2 8">Multi-pass membrane protein</topology>
    </subcellularLocation>
</comment>
<evidence type="ECO:0000256" key="9">
    <source>
        <dbReference type="SAM" id="MobiDB-lite"/>
    </source>
</evidence>
<keyword evidence="11" id="KW-1185">Reference proteome</keyword>
<dbReference type="Proteomes" id="UP000005220">
    <property type="component" value="Chromosome 1"/>
</dbReference>
<keyword evidence="6 8" id="KW-1133">Transmembrane helix</keyword>